<dbReference type="Gene3D" id="2.170.130.10">
    <property type="entry name" value="TonB-dependent receptor, plug domain"/>
    <property type="match status" value="1"/>
</dbReference>
<keyword evidence="16" id="KW-1185">Reference proteome</keyword>
<dbReference type="PANTHER" id="PTHR30069:SF27">
    <property type="entry name" value="BLL4766 PROTEIN"/>
    <property type="match status" value="1"/>
</dbReference>
<dbReference type="Pfam" id="PF07715">
    <property type="entry name" value="Plug"/>
    <property type="match status" value="1"/>
</dbReference>
<evidence type="ECO:0000259" key="14">
    <source>
        <dbReference type="Pfam" id="PF07715"/>
    </source>
</evidence>
<evidence type="ECO:0000256" key="5">
    <source>
        <dbReference type="ARBA" id="ARBA00022692"/>
    </source>
</evidence>
<evidence type="ECO:0000256" key="11">
    <source>
        <dbReference type="RuleBase" id="RU003357"/>
    </source>
</evidence>
<evidence type="ECO:0000256" key="8">
    <source>
        <dbReference type="ARBA" id="ARBA00023170"/>
    </source>
</evidence>
<reference evidence="15 16" key="1">
    <citation type="submission" date="2024-04" db="EMBL/GenBank/DDBJ databases">
        <title>Novel species of the genus Ideonella isolated from streams.</title>
        <authorList>
            <person name="Lu H."/>
        </authorList>
    </citation>
    <scope>NUCLEOTIDE SEQUENCE [LARGE SCALE GENOMIC DNA]</scope>
    <source>
        <strain evidence="15 16">BYS139W</strain>
    </source>
</reference>
<keyword evidence="4 10" id="KW-1134">Transmembrane beta strand</keyword>
<dbReference type="InterPro" id="IPR000531">
    <property type="entry name" value="Beta-barrel_TonB"/>
</dbReference>
<keyword evidence="7 10" id="KW-0472">Membrane</keyword>
<protein>
    <submittedName>
        <fullName evidence="15">TonB-dependent receptor</fullName>
    </submittedName>
</protein>
<evidence type="ECO:0000256" key="4">
    <source>
        <dbReference type="ARBA" id="ARBA00022452"/>
    </source>
</evidence>
<keyword evidence="6 11" id="KW-0798">TonB box</keyword>
<evidence type="ECO:0000256" key="3">
    <source>
        <dbReference type="ARBA" id="ARBA00022448"/>
    </source>
</evidence>
<dbReference type="SUPFAM" id="SSF56935">
    <property type="entry name" value="Porins"/>
    <property type="match status" value="1"/>
</dbReference>
<evidence type="ECO:0000313" key="15">
    <source>
        <dbReference type="EMBL" id="MEK8027860.1"/>
    </source>
</evidence>
<dbReference type="RefSeq" id="WP_341375640.1">
    <property type="nucleotide sequence ID" value="NZ_JBBUTF010000017.1"/>
</dbReference>
<keyword evidence="9 10" id="KW-0998">Cell outer membrane</keyword>
<feature type="chain" id="PRO_5045334110" evidence="12">
    <location>
        <begin position="36"/>
        <end position="663"/>
    </location>
</feature>
<dbReference type="EMBL" id="JBBUTF010000017">
    <property type="protein sequence ID" value="MEK8027860.1"/>
    <property type="molecule type" value="Genomic_DNA"/>
</dbReference>
<gene>
    <name evidence="15" type="ORF">AACH11_18020</name>
</gene>
<evidence type="ECO:0000256" key="1">
    <source>
        <dbReference type="ARBA" id="ARBA00004571"/>
    </source>
</evidence>
<feature type="domain" description="TonB-dependent receptor-like beta-barrel" evidence="13">
    <location>
        <begin position="227"/>
        <end position="625"/>
    </location>
</feature>
<dbReference type="PROSITE" id="PS52016">
    <property type="entry name" value="TONB_DEPENDENT_REC_3"/>
    <property type="match status" value="1"/>
</dbReference>
<comment type="similarity">
    <text evidence="2 10 11">Belongs to the TonB-dependent receptor family.</text>
</comment>
<evidence type="ECO:0000256" key="7">
    <source>
        <dbReference type="ARBA" id="ARBA00023136"/>
    </source>
</evidence>
<evidence type="ECO:0000256" key="9">
    <source>
        <dbReference type="ARBA" id="ARBA00023237"/>
    </source>
</evidence>
<feature type="signal peptide" evidence="12">
    <location>
        <begin position="1"/>
        <end position="35"/>
    </location>
</feature>
<keyword evidence="12" id="KW-0732">Signal</keyword>
<keyword evidence="8 15" id="KW-0675">Receptor</keyword>
<comment type="caution">
    <text evidence="15">The sequence shown here is derived from an EMBL/GenBank/DDBJ whole genome shotgun (WGS) entry which is preliminary data.</text>
</comment>
<comment type="subcellular location">
    <subcellularLocation>
        <location evidence="1 10">Cell outer membrane</location>
        <topology evidence="1 10">Multi-pass membrane protein</topology>
    </subcellularLocation>
</comment>
<dbReference type="InterPro" id="IPR012910">
    <property type="entry name" value="Plug_dom"/>
</dbReference>
<evidence type="ECO:0000313" key="16">
    <source>
        <dbReference type="Proteomes" id="UP001368500"/>
    </source>
</evidence>
<evidence type="ECO:0000256" key="10">
    <source>
        <dbReference type="PROSITE-ProRule" id="PRU01360"/>
    </source>
</evidence>
<proteinExistence type="inferred from homology"/>
<dbReference type="InterPro" id="IPR036942">
    <property type="entry name" value="Beta-barrel_TonB_sf"/>
</dbReference>
<dbReference type="Proteomes" id="UP001368500">
    <property type="component" value="Unassembled WGS sequence"/>
</dbReference>
<feature type="domain" description="TonB-dependent receptor plug" evidence="14">
    <location>
        <begin position="54"/>
        <end position="162"/>
    </location>
</feature>
<keyword evidence="5 10" id="KW-0812">Transmembrane</keyword>
<dbReference type="InterPro" id="IPR037066">
    <property type="entry name" value="Plug_dom_sf"/>
</dbReference>
<dbReference type="Gene3D" id="2.40.170.20">
    <property type="entry name" value="TonB-dependent receptor, beta-barrel domain"/>
    <property type="match status" value="1"/>
</dbReference>
<dbReference type="InterPro" id="IPR039426">
    <property type="entry name" value="TonB-dep_rcpt-like"/>
</dbReference>
<dbReference type="CDD" id="cd01347">
    <property type="entry name" value="ligand_gated_channel"/>
    <property type="match status" value="1"/>
</dbReference>
<name>A0ABU9BGU7_9BURK</name>
<sequence length="663" mass="71447">MIPDFHAVGVRLRLADRTVLALSVALAFAAMPARAQAPAERVVVTATRSAEELSSLPFGVSVITAGELARSGATTVNEALMRLLGITGRMDLAGGGEYQLDLRGYGVTAGQNQVVMIDGMRVNEADLGTTRLAGVAIDAIERIEVLRGSGAVLYGEGATGGVIHIVTRAGRGHRQADGGEVLVGFGSDHLRQLRGNVHANLGELTLEASGSRKLSDGHRDNFASGVSTGAVAAQWQRGAHRVALRHAQDEVRSGWPGALTADQYAADPAQASSPSDWGRSLGRRTTLQAQTRVAGWTLSADGGLRAAEQRSASHGYDHDVDAREVGLRAQHESVIAPGLRHAVTFGNEHQWWKRDIRSYPGIARQSSHAWFLRDVLKLPQGTEFSAGARWNRSVKSLVDDYSSLRQDDRSDVWELGVMHPLGANLRAFGRMGTSWRLANADEFSFTQPGVLLRPQRSRDVELGLRWAQGGDRAEVRVFRSRLRDEIGYDPTVANSNAWNGSGANVNFDPTRRRGVEFEGTRAVSRTLDLRATLAWREATFTRGAHAGKDVPLVPSRSASVGTFWKLGPLGVPGGQQTLGASVRHQGGTTHPDIANACRVPGHTVLDARWAWAVSNVEWAVDVSNLTDRRYYTQAYGCEVSTGRTTSIYPESGRAVGGSARIAF</sequence>
<dbReference type="PANTHER" id="PTHR30069">
    <property type="entry name" value="TONB-DEPENDENT OUTER MEMBRANE RECEPTOR"/>
    <property type="match status" value="1"/>
</dbReference>
<dbReference type="Pfam" id="PF00593">
    <property type="entry name" value="TonB_dep_Rec_b-barrel"/>
    <property type="match status" value="1"/>
</dbReference>
<evidence type="ECO:0000256" key="12">
    <source>
        <dbReference type="SAM" id="SignalP"/>
    </source>
</evidence>
<evidence type="ECO:0000256" key="6">
    <source>
        <dbReference type="ARBA" id="ARBA00023077"/>
    </source>
</evidence>
<keyword evidence="3 10" id="KW-0813">Transport</keyword>
<accession>A0ABU9BGU7</accession>
<evidence type="ECO:0000256" key="2">
    <source>
        <dbReference type="ARBA" id="ARBA00009810"/>
    </source>
</evidence>
<evidence type="ECO:0000259" key="13">
    <source>
        <dbReference type="Pfam" id="PF00593"/>
    </source>
</evidence>
<organism evidence="15 16">
    <name type="scientific">Pseudaquabacterium rugosum</name>
    <dbReference type="NCBI Taxonomy" id="2984194"/>
    <lineage>
        <taxon>Bacteria</taxon>
        <taxon>Pseudomonadati</taxon>
        <taxon>Pseudomonadota</taxon>
        <taxon>Betaproteobacteria</taxon>
        <taxon>Burkholderiales</taxon>
        <taxon>Sphaerotilaceae</taxon>
        <taxon>Pseudaquabacterium</taxon>
    </lineage>
</organism>